<evidence type="ECO:0000313" key="3">
    <source>
        <dbReference type="Proteomes" id="UP000000547"/>
    </source>
</evidence>
<organism evidence="2 3">
    <name type="scientific">Colwellia psychrerythraea (strain 34H / ATCC BAA-681)</name>
    <name type="common">Vibrio psychroerythus</name>
    <dbReference type="NCBI Taxonomy" id="167879"/>
    <lineage>
        <taxon>Bacteria</taxon>
        <taxon>Pseudomonadati</taxon>
        <taxon>Pseudomonadota</taxon>
        <taxon>Gammaproteobacteria</taxon>
        <taxon>Alteromonadales</taxon>
        <taxon>Colwelliaceae</taxon>
        <taxon>Colwellia</taxon>
    </lineage>
</organism>
<dbReference type="Proteomes" id="UP000000547">
    <property type="component" value="Chromosome"/>
</dbReference>
<proteinExistence type="inferred from homology"/>
<dbReference type="SUPFAM" id="SSF54060">
    <property type="entry name" value="His-Me finger endonucleases"/>
    <property type="match status" value="1"/>
</dbReference>
<dbReference type="STRING" id="167879.CPS_2408"/>
<name>Q481Z3_COLP3</name>
<dbReference type="InterPro" id="IPR007346">
    <property type="entry name" value="Endonuclease-I"/>
</dbReference>
<evidence type="ECO:0000256" key="1">
    <source>
        <dbReference type="ARBA" id="ARBA00006429"/>
    </source>
</evidence>
<dbReference type="KEGG" id="cps:CPS_2408"/>
<dbReference type="RefSeq" id="WP_011043219.1">
    <property type="nucleotide sequence ID" value="NC_003910.7"/>
</dbReference>
<protein>
    <recommendedName>
        <fullName evidence="4">Endonuclease I</fullName>
    </recommendedName>
</protein>
<evidence type="ECO:0000313" key="2">
    <source>
        <dbReference type="EMBL" id="AAZ28233.1"/>
    </source>
</evidence>
<dbReference type="EMBL" id="CP000083">
    <property type="protein sequence ID" value="AAZ28233.1"/>
    <property type="molecule type" value="Genomic_DNA"/>
</dbReference>
<accession>Q481Z3</accession>
<dbReference type="InterPro" id="IPR044925">
    <property type="entry name" value="His-Me_finger_sf"/>
</dbReference>
<dbReference type="HOGENOM" id="CLU_3116746_0_0_6"/>
<dbReference type="AlphaFoldDB" id="Q481Z3"/>
<comment type="similarity">
    <text evidence="1">Belongs to the EndA/NucM nuclease family.</text>
</comment>
<evidence type="ECO:0008006" key="4">
    <source>
        <dbReference type="Google" id="ProtNLM"/>
    </source>
</evidence>
<reference evidence="2" key="1">
    <citation type="journal article" date="2005" name="Proc. Natl. Acad. Sci. U.S.A.">
        <title>The psychrophilic lifestyle as revealed by the genome sequence of Colwellia psychrerythraea 34H through genomic and proteomic analyses.</title>
        <authorList>
            <person name="Methe B.A."/>
            <person name="Nelson K.E."/>
            <person name="Deming J.W."/>
            <person name="Momen B."/>
            <person name="Melamud E."/>
            <person name="Zhang X."/>
            <person name="Moult J."/>
            <person name="Madupu R."/>
            <person name="Nelson W.C."/>
            <person name="Dodson R.J."/>
            <person name="Brinkac L.M."/>
            <person name="Daugherty S.C."/>
            <person name="Durkin A.S."/>
            <person name="DeBoy R.T."/>
            <person name="Kolonay J.F."/>
            <person name="Sullivan S.A."/>
            <person name="Zhou L."/>
            <person name="Davidsen T.M."/>
            <person name="Wu M."/>
            <person name="Huston A.L."/>
            <person name="Lewis M."/>
            <person name="Weaver B."/>
            <person name="Weidman J.F."/>
            <person name="Khouri H."/>
            <person name="Utterback T.R."/>
            <person name="Feldblyum T.V."/>
            <person name="Fraser C.M."/>
        </authorList>
    </citation>
    <scope>NUCLEOTIDE SEQUENCE [LARGE SCALE GENOMIC DNA]</scope>
    <source>
        <strain evidence="2">34H</strain>
    </source>
</reference>
<sequence length="50" mass="6006">MCIHDFIYKLIYSKRQLELFKQWDNQDPISAQERAHNLRVIKAQGFGLNQ</sequence>
<dbReference type="Pfam" id="PF04231">
    <property type="entry name" value="Endonuclease_1"/>
    <property type="match status" value="1"/>
</dbReference>
<gene>
    <name evidence="2" type="ordered locus">CPS_2408</name>
</gene>
<dbReference type="GO" id="GO:0004518">
    <property type="term" value="F:nuclease activity"/>
    <property type="evidence" value="ECO:0007669"/>
    <property type="project" value="InterPro"/>
</dbReference>